<dbReference type="EMBL" id="JAANER010000006">
    <property type="protein sequence ID" value="KAG9188168.1"/>
    <property type="molecule type" value="Genomic_DNA"/>
</dbReference>
<protein>
    <recommendedName>
        <fullName evidence="1">Aminoglycoside phosphotransferase domain-containing protein</fullName>
    </recommendedName>
</protein>
<evidence type="ECO:0000313" key="2">
    <source>
        <dbReference type="EMBL" id="KAG9188168.1"/>
    </source>
</evidence>
<dbReference type="Pfam" id="PF01636">
    <property type="entry name" value="APH"/>
    <property type="match status" value="1"/>
</dbReference>
<dbReference type="AlphaFoldDB" id="A0AAD4FDZ5"/>
<proteinExistence type="predicted"/>
<dbReference type="InterPro" id="IPR051678">
    <property type="entry name" value="AGP_Transferase"/>
</dbReference>
<keyword evidence="3" id="KW-1185">Reference proteome</keyword>
<dbReference type="PANTHER" id="PTHR21310">
    <property type="entry name" value="AMINOGLYCOSIDE PHOSPHOTRANSFERASE-RELATED-RELATED"/>
    <property type="match status" value="1"/>
</dbReference>
<dbReference type="Proteomes" id="UP001199106">
    <property type="component" value="Unassembled WGS sequence"/>
</dbReference>
<gene>
    <name evidence="2" type="ORF">G6011_02091</name>
</gene>
<dbReference type="InterPro" id="IPR002575">
    <property type="entry name" value="Aminoglycoside_PTrfase"/>
</dbReference>
<dbReference type="Gene3D" id="3.90.1200.10">
    <property type="match status" value="1"/>
</dbReference>
<dbReference type="SUPFAM" id="SSF56112">
    <property type="entry name" value="Protein kinase-like (PK-like)"/>
    <property type="match status" value="1"/>
</dbReference>
<accession>A0AAD4FDZ5</accession>
<feature type="domain" description="Aminoglycoside phosphotransferase" evidence="1">
    <location>
        <begin position="154"/>
        <end position="363"/>
    </location>
</feature>
<dbReference type="InterPro" id="IPR011009">
    <property type="entry name" value="Kinase-like_dom_sf"/>
</dbReference>
<evidence type="ECO:0000313" key="3">
    <source>
        <dbReference type="Proteomes" id="UP001199106"/>
    </source>
</evidence>
<dbReference type="PANTHER" id="PTHR21310:SF56">
    <property type="entry name" value="AMINOGLYCOSIDE PHOSPHOTRANSFERASE DOMAIN-CONTAINING PROTEIN"/>
    <property type="match status" value="1"/>
</dbReference>
<name>A0AAD4FDZ5_9PLEO</name>
<sequence>MKLSAEEIACIDAVVAHLPDKISSRHGPMFSGNDEEQSLQYFHEDNIFTGHGHFLGGEERIMRLKLQILQLIADLFPKDEMNNRSIHKLGDGSYNMVVAITLNPDTTQRDWRNTLKATVLKLLGISPIPEGLALRIPFDDDCEFTGPPTRCVPRDVATQHIVSTRLALPIPAIVKYDLHSQNALGRPYTLQTLLPGRNMHELWTELNQQQKVSAVQQITVIIEKTAALTTAAAGWISVSNLTSPSTEIALDQFPVPSFRNEKRRKDFRQPSPLPAPHQTPYEYLVDRCERWQRYEKDVLHVRHNDNLWNALIAVVNALDRRGWLGREFHLVHGDLFPRNILVEIASARTVRITGIVDWDMACFVPKFVALCAPSWAWKGGFVDETDDDIATYEPPAKNPKGLKEAFQQKASDEFIRFGLSREGVIARKLFGVLSTGILSYDQRYLALELVEQWNALYPEDRLGGK</sequence>
<evidence type="ECO:0000259" key="1">
    <source>
        <dbReference type="Pfam" id="PF01636"/>
    </source>
</evidence>
<comment type="caution">
    <text evidence="2">The sequence shown here is derived from an EMBL/GenBank/DDBJ whole genome shotgun (WGS) entry which is preliminary data.</text>
</comment>
<reference evidence="2" key="1">
    <citation type="submission" date="2021-07" db="EMBL/GenBank/DDBJ databases">
        <title>Genome Resource of American Ginseng Black Spot Pathogen Alternaria panax.</title>
        <authorList>
            <person name="Qiu C."/>
            <person name="Wang W."/>
            <person name="Liu Z."/>
        </authorList>
    </citation>
    <scope>NUCLEOTIDE SEQUENCE</scope>
    <source>
        <strain evidence="2">BNCC115425</strain>
    </source>
</reference>
<organism evidence="2 3">
    <name type="scientific">Alternaria panax</name>
    <dbReference type="NCBI Taxonomy" id="48097"/>
    <lineage>
        <taxon>Eukaryota</taxon>
        <taxon>Fungi</taxon>
        <taxon>Dikarya</taxon>
        <taxon>Ascomycota</taxon>
        <taxon>Pezizomycotina</taxon>
        <taxon>Dothideomycetes</taxon>
        <taxon>Pleosporomycetidae</taxon>
        <taxon>Pleosporales</taxon>
        <taxon>Pleosporineae</taxon>
        <taxon>Pleosporaceae</taxon>
        <taxon>Alternaria</taxon>
        <taxon>Alternaria sect. Panax</taxon>
    </lineage>
</organism>